<name>A0ABV3YE65_9ACTN</name>
<feature type="region of interest" description="Disordered" evidence="1">
    <location>
        <begin position="1"/>
        <end position="23"/>
    </location>
</feature>
<gene>
    <name evidence="2" type="ORF">AB6N35_02505</name>
</gene>
<reference evidence="3" key="1">
    <citation type="submission" date="2024-07" db="EMBL/GenBank/DDBJ databases">
        <title>Pseudomonas strain that inhibits Aeromonas fish pathogens.</title>
        <authorList>
            <person name="Wildschutte H."/>
        </authorList>
    </citation>
    <scope>NUCLEOTIDE SEQUENCE [LARGE SCALE GENOMIC DNA]</scope>
    <source>
        <strain evidence="3">n60</strain>
    </source>
</reference>
<accession>A0ABV3YE65</accession>
<dbReference type="RefSeq" id="WP_129591157.1">
    <property type="nucleotide sequence ID" value="NZ_CP143053.1"/>
</dbReference>
<evidence type="ECO:0000313" key="3">
    <source>
        <dbReference type="Proteomes" id="UP001560293"/>
    </source>
</evidence>
<protein>
    <submittedName>
        <fullName evidence="2">Uncharacterized protein</fullName>
    </submittedName>
</protein>
<dbReference type="Proteomes" id="UP001560293">
    <property type="component" value="Unassembled WGS sequence"/>
</dbReference>
<organism evidence="2 3">
    <name type="scientific">Dietzia cinnamea</name>
    <dbReference type="NCBI Taxonomy" id="321318"/>
    <lineage>
        <taxon>Bacteria</taxon>
        <taxon>Bacillati</taxon>
        <taxon>Actinomycetota</taxon>
        <taxon>Actinomycetes</taxon>
        <taxon>Mycobacteriales</taxon>
        <taxon>Dietziaceae</taxon>
        <taxon>Dietzia</taxon>
    </lineage>
</organism>
<dbReference type="GeneID" id="89531541"/>
<dbReference type="EMBL" id="JBFTEZ010000002">
    <property type="protein sequence ID" value="MEX6463229.1"/>
    <property type="molecule type" value="Genomic_DNA"/>
</dbReference>
<evidence type="ECO:0000313" key="2">
    <source>
        <dbReference type="EMBL" id="MEX6463229.1"/>
    </source>
</evidence>
<keyword evidence="3" id="KW-1185">Reference proteome</keyword>
<evidence type="ECO:0000256" key="1">
    <source>
        <dbReference type="SAM" id="MobiDB-lite"/>
    </source>
</evidence>
<proteinExistence type="predicted"/>
<comment type="caution">
    <text evidence="2">The sequence shown here is derived from an EMBL/GenBank/DDBJ whole genome shotgun (WGS) entry which is preliminary data.</text>
</comment>
<sequence length="70" mass="8021">MAKHDPPSCRRPRRVARHTRTVPGREPRQLLLASGAIAPNEATLPVPSRRACQKSYESWRLLVHYDHRAV</sequence>
<feature type="compositionally biased region" description="Basic residues" evidence="1">
    <location>
        <begin position="10"/>
        <end position="20"/>
    </location>
</feature>